<feature type="chain" id="PRO_5012192149" evidence="1">
    <location>
        <begin position="29"/>
        <end position="431"/>
    </location>
</feature>
<protein>
    <submittedName>
        <fullName evidence="2">Esterase/lipase/thioesterase family lipase</fullName>
    </submittedName>
</protein>
<name>A0A1Y1SII3_9GAMM</name>
<dbReference type="Proteomes" id="UP000192342">
    <property type="component" value="Unassembled WGS sequence"/>
</dbReference>
<organism evidence="2 3">
    <name type="scientific">Oceanococcus atlanticus</name>
    <dbReference type="NCBI Taxonomy" id="1317117"/>
    <lineage>
        <taxon>Bacteria</taxon>
        <taxon>Pseudomonadati</taxon>
        <taxon>Pseudomonadota</taxon>
        <taxon>Gammaproteobacteria</taxon>
        <taxon>Chromatiales</taxon>
        <taxon>Oceanococcaceae</taxon>
        <taxon>Oceanococcus</taxon>
    </lineage>
</organism>
<sequence length="431" mass="47369">MMRRFSGAVSMGLMLLVLSGCVSTQAYRTPYAKKNPAPNHIILGDTGSRADLFFVEFDDEGWMYGDAQLNDVLKELDSVDVCETPPIILTFAHGWKHNAKPGNENVELVSAAVGELARLVPDRRVIAVYVGWKGQSQPIPILQELGTFYSRKAAASRVGYTGASLLFGALERKKGELVADSLKCLPVSGDEKNRVPLPYMVSIGHSFGSLLTYSAYQGALPGRMQTLASLEKEEDRAAYMADKANMVVLLNTAMEASRAQPIMQIPDSSCSGRCKTMLLAVTAKSDLATRFAFILGQSSSELFANVGQRKLEGLSQWWASRQTLGHYKPFVTGKVDFEELPEGSERLGKCYLQPKDREVAPIDPEDVPRTFCGYTIWDHIDNAAVDNPRIQVLSAEEAVGDGHGLEVNLVNLMYLALNVIAEEERLNLKSR</sequence>
<dbReference type="RefSeq" id="WP_083560577.1">
    <property type="nucleotide sequence ID" value="NZ_AQQV01000001.1"/>
</dbReference>
<feature type="signal peptide" evidence="1">
    <location>
        <begin position="1"/>
        <end position="28"/>
    </location>
</feature>
<evidence type="ECO:0000313" key="2">
    <source>
        <dbReference type="EMBL" id="ORE89457.1"/>
    </source>
</evidence>
<dbReference type="OrthoDB" id="8437309at2"/>
<accession>A0A1Y1SII3</accession>
<dbReference type="STRING" id="1317117.ATO7_06240"/>
<dbReference type="AlphaFoldDB" id="A0A1Y1SII3"/>
<dbReference type="PROSITE" id="PS51257">
    <property type="entry name" value="PROKAR_LIPOPROTEIN"/>
    <property type="match status" value="1"/>
</dbReference>
<evidence type="ECO:0000256" key="1">
    <source>
        <dbReference type="SAM" id="SignalP"/>
    </source>
</evidence>
<evidence type="ECO:0000313" key="3">
    <source>
        <dbReference type="Proteomes" id="UP000192342"/>
    </source>
</evidence>
<keyword evidence="1" id="KW-0732">Signal</keyword>
<proteinExistence type="predicted"/>
<keyword evidence="3" id="KW-1185">Reference proteome</keyword>
<comment type="caution">
    <text evidence="2">The sequence shown here is derived from an EMBL/GenBank/DDBJ whole genome shotgun (WGS) entry which is preliminary data.</text>
</comment>
<gene>
    <name evidence="2" type="ORF">ATO7_06240</name>
</gene>
<dbReference type="EMBL" id="AQQV01000001">
    <property type="protein sequence ID" value="ORE89457.1"/>
    <property type="molecule type" value="Genomic_DNA"/>
</dbReference>
<reference evidence="2 3" key="1">
    <citation type="submission" date="2013-04" db="EMBL/GenBank/DDBJ databases">
        <title>Oceanococcus atlanticus 22II-S10r2 Genome Sequencing.</title>
        <authorList>
            <person name="Lai Q."/>
            <person name="Li G."/>
            <person name="Shao Z."/>
        </authorList>
    </citation>
    <scope>NUCLEOTIDE SEQUENCE [LARGE SCALE GENOMIC DNA]</scope>
    <source>
        <strain evidence="2 3">22II-S10r2</strain>
    </source>
</reference>